<dbReference type="PROSITE" id="PS01128">
    <property type="entry name" value="SHIKIMATE_KINASE"/>
    <property type="match status" value="1"/>
</dbReference>
<evidence type="ECO:0000256" key="3">
    <source>
        <dbReference type="ARBA" id="ARBA00012154"/>
    </source>
</evidence>
<feature type="region of interest" description="Disordered" evidence="12">
    <location>
        <begin position="1"/>
        <end position="42"/>
    </location>
</feature>
<comment type="pathway">
    <text evidence="1 11">Metabolic intermediate biosynthesis; chorismate biosynthesis; chorismate from D-erythrose 4-phosphate and phosphoenolpyruvate: step 5/7.</text>
</comment>
<keyword evidence="4 11" id="KW-0028">Amino-acid biosynthesis</keyword>
<evidence type="ECO:0000256" key="1">
    <source>
        <dbReference type="ARBA" id="ARBA00004842"/>
    </source>
</evidence>
<evidence type="ECO:0000256" key="10">
    <source>
        <dbReference type="ARBA" id="ARBA00048567"/>
    </source>
</evidence>
<comment type="subunit">
    <text evidence="11">Monomer.</text>
</comment>
<evidence type="ECO:0000256" key="6">
    <source>
        <dbReference type="ARBA" id="ARBA00022741"/>
    </source>
</evidence>
<comment type="catalytic activity">
    <reaction evidence="10 11">
        <text>shikimate + ATP = 3-phosphoshikimate + ADP + H(+)</text>
        <dbReference type="Rhea" id="RHEA:13121"/>
        <dbReference type="ChEBI" id="CHEBI:15378"/>
        <dbReference type="ChEBI" id="CHEBI:30616"/>
        <dbReference type="ChEBI" id="CHEBI:36208"/>
        <dbReference type="ChEBI" id="CHEBI:145989"/>
        <dbReference type="ChEBI" id="CHEBI:456216"/>
        <dbReference type="EC" id="2.7.1.71"/>
    </reaction>
</comment>
<dbReference type="HAMAP" id="MF_00109">
    <property type="entry name" value="Shikimate_kinase"/>
    <property type="match status" value="1"/>
</dbReference>
<dbReference type="InterPro" id="IPR023000">
    <property type="entry name" value="Shikimate_kinase_CS"/>
</dbReference>
<dbReference type="InterPro" id="IPR031322">
    <property type="entry name" value="Shikimate/glucono_kinase"/>
</dbReference>
<feature type="binding site" evidence="11">
    <location>
        <begin position="59"/>
        <end position="64"/>
    </location>
    <ligand>
        <name>ATP</name>
        <dbReference type="ChEBI" id="CHEBI:30616"/>
    </ligand>
</feature>
<organism evidence="13 14">
    <name type="scientific">Corynebacterium genitalium ATCC 33030</name>
    <dbReference type="NCBI Taxonomy" id="585529"/>
    <lineage>
        <taxon>Bacteria</taxon>
        <taxon>Bacillati</taxon>
        <taxon>Actinomycetota</taxon>
        <taxon>Actinomycetes</taxon>
        <taxon>Mycobacteriales</taxon>
        <taxon>Corynebacteriaceae</taxon>
        <taxon>Corynebacterium</taxon>
    </lineage>
</organism>
<dbReference type="EC" id="2.7.1.71" evidence="3 11"/>
<dbReference type="PANTHER" id="PTHR21087">
    <property type="entry name" value="SHIKIMATE KINASE"/>
    <property type="match status" value="1"/>
</dbReference>
<protein>
    <recommendedName>
        <fullName evidence="3 11">Shikimate kinase</fullName>
        <shortName evidence="11">SK</shortName>
        <ecNumber evidence="3 11">2.7.1.71</ecNumber>
    </recommendedName>
</protein>
<evidence type="ECO:0000256" key="12">
    <source>
        <dbReference type="SAM" id="MobiDB-lite"/>
    </source>
</evidence>
<comment type="caution">
    <text evidence="13">The sequence shown here is derived from an EMBL/GenBank/DDBJ whole genome shotgun (WGS) entry which is preliminary data.</text>
</comment>
<feature type="binding site" evidence="11">
    <location>
        <position position="81"/>
    </location>
    <ligand>
        <name>substrate</name>
    </ligand>
</feature>
<comment type="function">
    <text evidence="11">Catalyzes the specific phosphorylation of the 3-hydroxyl group of shikimic acid using ATP as a cosubstrate.</text>
</comment>
<dbReference type="GO" id="GO:0004765">
    <property type="term" value="F:shikimate kinase activity"/>
    <property type="evidence" value="ECO:0007669"/>
    <property type="project" value="UniProtKB-UniRule"/>
</dbReference>
<comment type="similarity">
    <text evidence="2 11">Belongs to the shikimate kinase family.</text>
</comment>
<dbReference type="PANTHER" id="PTHR21087:SF16">
    <property type="entry name" value="SHIKIMATE KINASE 1, CHLOROPLASTIC"/>
    <property type="match status" value="1"/>
</dbReference>
<evidence type="ECO:0000256" key="2">
    <source>
        <dbReference type="ARBA" id="ARBA00006997"/>
    </source>
</evidence>
<sequence length="215" mass="23093">MTDPTADSQRPAKFPATAGTPTPGNMPMSNASSDPADMSTMDEPVVHASPRVVLVGPPGAGKSTIGRRLARAMNLPLVDSDELIAKGEGKPTGEVFSDLGEERFREVEAEYVARSLASGGVVSLGGGAVLTESTRRLLAAHNVVWIDVSVEEGVRRTAGNDSRPVLKADDPEAHYRALLEAREPYYREVAMHRVRTDSRPPQRLVAEILALIESR</sequence>
<comment type="subcellular location">
    <subcellularLocation>
        <location evidence="11">Cytoplasm</location>
    </subcellularLocation>
</comment>
<proteinExistence type="inferred from homology"/>
<keyword evidence="9 11" id="KW-0057">Aromatic amino acid biosynthesis</keyword>
<dbReference type="GO" id="GO:0008652">
    <property type="term" value="P:amino acid biosynthetic process"/>
    <property type="evidence" value="ECO:0007669"/>
    <property type="project" value="UniProtKB-KW"/>
</dbReference>
<dbReference type="PRINTS" id="PR01100">
    <property type="entry name" value="SHIKIMTKNASE"/>
</dbReference>
<dbReference type="CDD" id="cd00464">
    <property type="entry name" value="SK"/>
    <property type="match status" value="1"/>
</dbReference>
<feature type="binding site" evidence="11">
    <location>
        <position position="163"/>
    </location>
    <ligand>
        <name>ATP</name>
        <dbReference type="ChEBI" id="CHEBI:30616"/>
    </ligand>
</feature>
<keyword evidence="7 11" id="KW-0418">Kinase</keyword>
<dbReference type="GO" id="GO:0005829">
    <property type="term" value="C:cytosol"/>
    <property type="evidence" value="ECO:0007669"/>
    <property type="project" value="TreeGrafter"/>
</dbReference>
<dbReference type="UniPathway" id="UPA00053">
    <property type="reaction ID" value="UER00088"/>
</dbReference>
<evidence type="ECO:0000256" key="9">
    <source>
        <dbReference type="ARBA" id="ARBA00023141"/>
    </source>
</evidence>
<gene>
    <name evidence="11 13" type="primary">aroK</name>
    <name evidence="13" type="ORF">HMPREF0291_11515</name>
</gene>
<dbReference type="InterPro" id="IPR000623">
    <property type="entry name" value="Shikimate_kinase/TSH1"/>
</dbReference>
<reference evidence="13" key="1">
    <citation type="submission" date="2010-06" db="EMBL/GenBank/DDBJ databases">
        <authorList>
            <person name="Muzny D."/>
            <person name="Qin X."/>
            <person name="Buhay C."/>
            <person name="Dugan-Rocha S."/>
            <person name="Ding Y."/>
            <person name="Chen G."/>
            <person name="Hawes A."/>
            <person name="Holder M."/>
            <person name="Jhangiani S."/>
            <person name="Johnson A."/>
            <person name="Khan Z."/>
            <person name="Li Z."/>
            <person name="Liu W."/>
            <person name="Liu X."/>
            <person name="Perez L."/>
            <person name="Shen H."/>
            <person name="Wang Q."/>
            <person name="Watt J."/>
            <person name="Xi L."/>
            <person name="Xin Y."/>
            <person name="Zhou J."/>
            <person name="Deng J."/>
            <person name="Jiang H."/>
            <person name="Liu Y."/>
            <person name="Qu J."/>
            <person name="Song X.-Z."/>
            <person name="Zhang L."/>
            <person name="Villasana D."/>
            <person name="Johnson A."/>
            <person name="Liu J."/>
            <person name="Liyanage D."/>
            <person name="Lorensuhewa L."/>
            <person name="Robinson T."/>
            <person name="Song A."/>
            <person name="Song B.-B."/>
            <person name="Dinh H."/>
            <person name="Thornton R."/>
            <person name="Coyle M."/>
            <person name="Francisco L."/>
            <person name="Jackson L."/>
            <person name="Javaid M."/>
            <person name="Korchina V."/>
            <person name="Kovar C."/>
            <person name="Mata R."/>
            <person name="Mathew T."/>
            <person name="Ngo R."/>
            <person name="Nguyen L."/>
            <person name="Nguyen N."/>
            <person name="Okwuonu G."/>
            <person name="Ongeri F."/>
            <person name="Pham C."/>
            <person name="Simmons D."/>
            <person name="Wilczek-Boney K."/>
            <person name="Hale W."/>
            <person name="Jakkamsetti A."/>
            <person name="Pham P."/>
            <person name="Ruth R."/>
            <person name="San Lucas F."/>
            <person name="Warren J."/>
            <person name="Zhang J."/>
            <person name="Zhao Z."/>
            <person name="Zhou C."/>
            <person name="Zhu D."/>
            <person name="Lee S."/>
            <person name="Bess C."/>
            <person name="Blankenburg K."/>
            <person name="Forbes L."/>
            <person name="Fu Q."/>
            <person name="Gubbala S."/>
            <person name="Hirani K."/>
            <person name="Jayaseelan J.C."/>
            <person name="Lara F."/>
            <person name="Munidasa M."/>
            <person name="Palculict T."/>
            <person name="Patil S."/>
            <person name="Pu L.-L."/>
            <person name="Saada N."/>
            <person name="Tang L."/>
            <person name="Weissenberger G."/>
            <person name="Zhu Y."/>
            <person name="Hemphill L."/>
            <person name="Shang Y."/>
            <person name="Youmans B."/>
            <person name="Ayvaz T."/>
            <person name="Ross M."/>
            <person name="Santibanez J."/>
            <person name="Aqrawi P."/>
            <person name="Gross S."/>
            <person name="Joshi V."/>
            <person name="Fowler G."/>
            <person name="Nazareth L."/>
            <person name="Reid J."/>
            <person name="Worley K."/>
            <person name="Petrosino J."/>
            <person name="Highlander S."/>
            <person name="Gibbs R."/>
        </authorList>
    </citation>
    <scope>NUCLEOTIDE SEQUENCE [LARGE SCALE GENOMIC DNA]</scope>
    <source>
        <strain evidence="13">ATCC 33030</strain>
    </source>
</reference>
<dbReference type="SUPFAM" id="SSF52540">
    <property type="entry name" value="P-loop containing nucleoside triphosphate hydrolases"/>
    <property type="match status" value="1"/>
</dbReference>
<feature type="binding site" evidence="11">
    <location>
        <position position="199"/>
    </location>
    <ligand>
        <name>ATP</name>
        <dbReference type="ChEBI" id="CHEBI:30616"/>
    </ligand>
</feature>
<keyword evidence="8 11" id="KW-0067">ATP-binding</keyword>
<keyword evidence="14" id="KW-1185">Reference proteome</keyword>
<dbReference type="eggNOG" id="COG0703">
    <property type="taxonomic scope" value="Bacteria"/>
</dbReference>
<feature type="binding site" evidence="11">
    <location>
        <position position="182"/>
    </location>
    <ligand>
        <name>substrate</name>
    </ligand>
</feature>
<feature type="binding site" evidence="11">
    <location>
        <position position="63"/>
    </location>
    <ligand>
        <name>Mg(2+)</name>
        <dbReference type="ChEBI" id="CHEBI:18420"/>
    </ligand>
</feature>
<feature type="compositionally biased region" description="Polar residues" evidence="12">
    <location>
        <begin position="19"/>
        <end position="33"/>
    </location>
</feature>
<dbReference type="GO" id="GO:0000287">
    <property type="term" value="F:magnesium ion binding"/>
    <property type="evidence" value="ECO:0007669"/>
    <property type="project" value="UniProtKB-UniRule"/>
</dbReference>
<accession>D7WCH7</accession>
<dbReference type="HOGENOM" id="CLU_057607_3_0_11"/>
<dbReference type="InterPro" id="IPR027417">
    <property type="entry name" value="P-loop_NTPase"/>
</dbReference>
<evidence type="ECO:0000256" key="5">
    <source>
        <dbReference type="ARBA" id="ARBA00022679"/>
    </source>
</evidence>
<dbReference type="Gene3D" id="3.40.50.300">
    <property type="entry name" value="P-loop containing nucleotide triphosphate hydrolases"/>
    <property type="match status" value="1"/>
</dbReference>
<keyword evidence="11" id="KW-0460">Magnesium</keyword>
<evidence type="ECO:0000313" key="14">
    <source>
        <dbReference type="Proteomes" id="UP000004208"/>
    </source>
</evidence>
<keyword evidence="11" id="KW-0479">Metal-binding</keyword>
<comment type="cofactor">
    <cofactor evidence="11">
        <name>Mg(2+)</name>
        <dbReference type="ChEBI" id="CHEBI:18420"/>
    </cofactor>
    <text evidence="11">Binds 1 Mg(2+) ion per subunit.</text>
</comment>
<keyword evidence="6 11" id="KW-0547">Nucleotide-binding</keyword>
<dbReference type="GO" id="GO:0005524">
    <property type="term" value="F:ATP binding"/>
    <property type="evidence" value="ECO:0007669"/>
    <property type="project" value="UniProtKB-UniRule"/>
</dbReference>
<keyword evidence="5 11" id="KW-0808">Transferase</keyword>
<dbReference type="Pfam" id="PF01202">
    <property type="entry name" value="SKI"/>
    <property type="match status" value="1"/>
</dbReference>
<feature type="binding site" evidence="11">
    <location>
        <position position="126"/>
    </location>
    <ligand>
        <name>substrate</name>
    </ligand>
</feature>
<dbReference type="GO" id="GO:0009073">
    <property type="term" value="P:aromatic amino acid family biosynthetic process"/>
    <property type="evidence" value="ECO:0007669"/>
    <property type="project" value="UniProtKB-KW"/>
</dbReference>
<evidence type="ECO:0000256" key="8">
    <source>
        <dbReference type="ARBA" id="ARBA00022840"/>
    </source>
</evidence>
<evidence type="ECO:0000256" key="11">
    <source>
        <dbReference type="HAMAP-Rule" id="MF_00109"/>
    </source>
</evidence>
<evidence type="ECO:0000256" key="7">
    <source>
        <dbReference type="ARBA" id="ARBA00022777"/>
    </source>
</evidence>
<feature type="binding site" evidence="11">
    <location>
        <position position="105"/>
    </location>
    <ligand>
        <name>substrate</name>
    </ligand>
</feature>
<dbReference type="GO" id="GO:0009423">
    <property type="term" value="P:chorismate biosynthetic process"/>
    <property type="evidence" value="ECO:0007669"/>
    <property type="project" value="UniProtKB-UniRule"/>
</dbReference>
<dbReference type="AlphaFoldDB" id="D7WCH7"/>
<evidence type="ECO:0000256" key="4">
    <source>
        <dbReference type="ARBA" id="ARBA00022605"/>
    </source>
</evidence>
<dbReference type="STRING" id="585529.HMPREF0291_11515"/>
<keyword evidence="11" id="KW-0963">Cytoplasm</keyword>
<dbReference type="EMBL" id="ACLJ02000003">
    <property type="protein sequence ID" value="EFK53858.1"/>
    <property type="molecule type" value="Genomic_DNA"/>
</dbReference>
<name>D7WCH7_9CORY</name>
<evidence type="ECO:0000313" key="13">
    <source>
        <dbReference type="EMBL" id="EFK53858.1"/>
    </source>
</evidence>
<dbReference type="Proteomes" id="UP000004208">
    <property type="component" value="Unassembled WGS sequence"/>
</dbReference>